<proteinExistence type="predicted"/>
<evidence type="ECO:0000313" key="1">
    <source>
        <dbReference type="EMBL" id="RNA02689.1"/>
    </source>
</evidence>
<evidence type="ECO:0000313" key="2">
    <source>
        <dbReference type="Proteomes" id="UP000276133"/>
    </source>
</evidence>
<reference evidence="1 2" key="1">
    <citation type="journal article" date="2018" name="Sci. Rep.">
        <title>Genomic signatures of local adaptation to the degree of environmental predictability in rotifers.</title>
        <authorList>
            <person name="Franch-Gras L."/>
            <person name="Hahn C."/>
            <person name="Garcia-Roger E.M."/>
            <person name="Carmona M.J."/>
            <person name="Serra M."/>
            <person name="Gomez A."/>
        </authorList>
    </citation>
    <scope>NUCLEOTIDE SEQUENCE [LARGE SCALE GENOMIC DNA]</scope>
    <source>
        <strain evidence="1">HYR1</strain>
    </source>
</reference>
<keyword evidence="2" id="KW-1185">Reference proteome</keyword>
<dbReference type="EMBL" id="REGN01008785">
    <property type="protein sequence ID" value="RNA02689.1"/>
    <property type="molecule type" value="Genomic_DNA"/>
</dbReference>
<name>A0A3M7PUR6_BRAPC</name>
<accession>A0A3M7PUR6</accession>
<sequence>MQTEDFYFQYVKLYISLFKSVAQLIAQLETVSSNCCYDFHIISIDILDKSNKNSTNKNFRRLSPFCKEREFFEIIKRDNFWIRHQLIKIKKLKIIFKWCDY</sequence>
<comment type="caution">
    <text evidence="1">The sequence shown here is derived from an EMBL/GenBank/DDBJ whole genome shotgun (WGS) entry which is preliminary data.</text>
</comment>
<dbReference type="Proteomes" id="UP000276133">
    <property type="component" value="Unassembled WGS sequence"/>
</dbReference>
<gene>
    <name evidence="1" type="ORF">BpHYR1_033834</name>
</gene>
<protein>
    <submittedName>
        <fullName evidence="1">Uncharacterized protein</fullName>
    </submittedName>
</protein>
<dbReference type="AlphaFoldDB" id="A0A3M7PUR6"/>
<organism evidence="1 2">
    <name type="scientific">Brachionus plicatilis</name>
    <name type="common">Marine rotifer</name>
    <name type="synonym">Brachionus muelleri</name>
    <dbReference type="NCBI Taxonomy" id="10195"/>
    <lineage>
        <taxon>Eukaryota</taxon>
        <taxon>Metazoa</taxon>
        <taxon>Spiralia</taxon>
        <taxon>Gnathifera</taxon>
        <taxon>Rotifera</taxon>
        <taxon>Eurotatoria</taxon>
        <taxon>Monogononta</taxon>
        <taxon>Pseudotrocha</taxon>
        <taxon>Ploima</taxon>
        <taxon>Brachionidae</taxon>
        <taxon>Brachionus</taxon>
    </lineage>
</organism>